<dbReference type="AlphaFoldDB" id="A0A2A2WTB9"/>
<reference evidence="3" key="1">
    <citation type="submission" date="2017-09" db="EMBL/GenBank/DDBJ databases">
        <authorList>
            <person name="Zhang Y."/>
            <person name="Huang X."/>
            <person name="Liu J."/>
            <person name="Lu L."/>
            <person name="Peng K."/>
        </authorList>
    </citation>
    <scope>NUCLEOTIDE SEQUENCE [LARGE SCALE GENOMIC DNA]</scope>
    <source>
        <strain evidence="3">S-XJ-1</strain>
    </source>
</reference>
<dbReference type="Gene3D" id="2.60.120.10">
    <property type="entry name" value="Jelly Rolls"/>
    <property type="match status" value="1"/>
</dbReference>
<evidence type="ECO:0000259" key="1">
    <source>
        <dbReference type="Pfam" id="PF07883"/>
    </source>
</evidence>
<name>A0A2A2WTB9_9ACTN</name>
<comment type="caution">
    <text evidence="2">The sequence shown here is derived from an EMBL/GenBank/DDBJ whole genome shotgun (WGS) entry which is preliminary data.</text>
</comment>
<dbReference type="Pfam" id="PF07883">
    <property type="entry name" value="Cupin_2"/>
    <property type="match status" value="1"/>
</dbReference>
<evidence type="ECO:0000313" key="2">
    <source>
        <dbReference type="EMBL" id="PAY24437.1"/>
    </source>
</evidence>
<feature type="domain" description="Cupin type-2" evidence="1">
    <location>
        <begin position="42"/>
        <end position="101"/>
    </location>
</feature>
<dbReference type="OrthoDB" id="9794183at2"/>
<evidence type="ECO:0000313" key="3">
    <source>
        <dbReference type="Proteomes" id="UP000218810"/>
    </source>
</evidence>
<accession>A0A2A2WTB9</accession>
<organism evidence="2 3">
    <name type="scientific">Dietzia natronolimnaea</name>
    <dbReference type="NCBI Taxonomy" id="161920"/>
    <lineage>
        <taxon>Bacteria</taxon>
        <taxon>Bacillati</taxon>
        <taxon>Actinomycetota</taxon>
        <taxon>Actinomycetes</taxon>
        <taxon>Mycobacteriales</taxon>
        <taxon>Dietziaceae</taxon>
        <taxon>Dietzia</taxon>
    </lineage>
</organism>
<dbReference type="SUPFAM" id="SSF51182">
    <property type="entry name" value="RmlC-like cupins"/>
    <property type="match status" value="1"/>
</dbReference>
<dbReference type="Proteomes" id="UP000218810">
    <property type="component" value="Unassembled WGS sequence"/>
</dbReference>
<proteinExistence type="predicted"/>
<keyword evidence="3" id="KW-1185">Reference proteome</keyword>
<gene>
    <name evidence="2" type="ORF">CEY15_03025</name>
</gene>
<dbReference type="RefSeq" id="WP_095717245.1">
    <property type="nucleotide sequence ID" value="NZ_BAAAHZ010000012.1"/>
</dbReference>
<sequence>MSSFRARWDDLPEREVLTNNFRTAMTGKETGVNRIRWIHPTVVPTHSHPDCEQTVIVTKGRIIFTVEDDEFTLEPGEIAILPRNVPHGGRSIEGEAEFIEIFAPTRIENLLGFVGSSSMPDPDEGTGA</sequence>
<protein>
    <recommendedName>
        <fullName evidence="1">Cupin type-2 domain-containing protein</fullName>
    </recommendedName>
</protein>
<dbReference type="InterPro" id="IPR013096">
    <property type="entry name" value="Cupin_2"/>
</dbReference>
<dbReference type="InterPro" id="IPR014710">
    <property type="entry name" value="RmlC-like_jellyroll"/>
</dbReference>
<dbReference type="EMBL" id="NTGA01000005">
    <property type="protein sequence ID" value="PAY24437.1"/>
    <property type="molecule type" value="Genomic_DNA"/>
</dbReference>
<dbReference type="InterPro" id="IPR011051">
    <property type="entry name" value="RmlC_Cupin_sf"/>
</dbReference>